<evidence type="ECO:0000313" key="3">
    <source>
        <dbReference type="Proteomes" id="UP000183180"/>
    </source>
</evidence>
<dbReference type="GO" id="GO:0006950">
    <property type="term" value="P:response to stress"/>
    <property type="evidence" value="ECO:0007669"/>
    <property type="project" value="TreeGrafter"/>
</dbReference>
<feature type="domain" description="HTH marR-type" evidence="1">
    <location>
        <begin position="3"/>
        <end position="139"/>
    </location>
</feature>
<dbReference type="STRING" id="158898.SAMN04488548_1341495"/>
<evidence type="ECO:0000313" key="2">
    <source>
        <dbReference type="EMBL" id="SDU48311.1"/>
    </source>
</evidence>
<dbReference type="Pfam" id="PF01047">
    <property type="entry name" value="MarR"/>
    <property type="match status" value="1"/>
</dbReference>
<organism evidence="2 3">
    <name type="scientific">Gordonia westfalica</name>
    <dbReference type="NCBI Taxonomy" id="158898"/>
    <lineage>
        <taxon>Bacteria</taxon>
        <taxon>Bacillati</taxon>
        <taxon>Actinomycetota</taxon>
        <taxon>Actinomycetes</taxon>
        <taxon>Mycobacteriales</taxon>
        <taxon>Gordoniaceae</taxon>
        <taxon>Gordonia</taxon>
    </lineage>
</organism>
<dbReference type="GO" id="GO:0003677">
    <property type="term" value="F:DNA binding"/>
    <property type="evidence" value="ECO:0007669"/>
    <property type="project" value="UniProtKB-KW"/>
</dbReference>
<dbReference type="Gene3D" id="1.10.10.10">
    <property type="entry name" value="Winged helix-like DNA-binding domain superfamily/Winged helix DNA-binding domain"/>
    <property type="match status" value="1"/>
</dbReference>
<sequence length="147" mass="15836">MANDDLVHRLRALTVELESVGSEFASRNVLHATDVRALIALLDRSRAGVVATPGWLAGHLGLNSASTTALIDRLESRGLVTRTRDEADRRRVALHVTDAAQDMGWAFFGPLIDRVQTVAEGFSDADLDIVSAFLDQVITAVGDLRGS</sequence>
<dbReference type="InterPro" id="IPR000835">
    <property type="entry name" value="HTH_MarR-typ"/>
</dbReference>
<evidence type="ECO:0000259" key="1">
    <source>
        <dbReference type="PROSITE" id="PS50995"/>
    </source>
</evidence>
<dbReference type="PANTHER" id="PTHR33164">
    <property type="entry name" value="TRANSCRIPTIONAL REGULATOR, MARR FAMILY"/>
    <property type="match status" value="1"/>
</dbReference>
<reference evidence="2 3" key="1">
    <citation type="submission" date="2016-10" db="EMBL/GenBank/DDBJ databases">
        <authorList>
            <person name="de Groot N.N."/>
        </authorList>
    </citation>
    <scope>NUCLEOTIDE SEQUENCE [LARGE SCALE GENOMIC DNA]</scope>
    <source>
        <strain evidence="2 3">DSM 44215</strain>
    </source>
</reference>
<dbReference type="SUPFAM" id="SSF46785">
    <property type="entry name" value="Winged helix' DNA-binding domain"/>
    <property type="match status" value="1"/>
</dbReference>
<proteinExistence type="predicted"/>
<dbReference type="PROSITE" id="PS50995">
    <property type="entry name" value="HTH_MARR_2"/>
    <property type="match status" value="1"/>
</dbReference>
<protein>
    <submittedName>
        <fullName evidence="2">DNA-binding transcriptional regulator, MarR family</fullName>
    </submittedName>
</protein>
<dbReference type="InterPro" id="IPR036388">
    <property type="entry name" value="WH-like_DNA-bd_sf"/>
</dbReference>
<keyword evidence="2" id="KW-0238">DNA-binding</keyword>
<name>A0A1H2IWF0_9ACTN</name>
<dbReference type="GO" id="GO:0003700">
    <property type="term" value="F:DNA-binding transcription factor activity"/>
    <property type="evidence" value="ECO:0007669"/>
    <property type="project" value="InterPro"/>
</dbReference>
<dbReference type="Proteomes" id="UP000183180">
    <property type="component" value="Unassembled WGS sequence"/>
</dbReference>
<dbReference type="PANTHER" id="PTHR33164:SF106">
    <property type="entry name" value="TRANSCRIPTIONAL REGULATORY PROTEIN"/>
    <property type="match status" value="1"/>
</dbReference>
<dbReference type="RefSeq" id="WP_074849905.1">
    <property type="nucleotide sequence ID" value="NZ_FNLM01000034.1"/>
</dbReference>
<dbReference type="AlphaFoldDB" id="A0A1H2IWF0"/>
<dbReference type="EMBL" id="FNLM01000034">
    <property type="protein sequence ID" value="SDU48311.1"/>
    <property type="molecule type" value="Genomic_DNA"/>
</dbReference>
<accession>A0A1H2IWF0</accession>
<dbReference type="InterPro" id="IPR039422">
    <property type="entry name" value="MarR/SlyA-like"/>
</dbReference>
<dbReference type="SMART" id="SM00347">
    <property type="entry name" value="HTH_MARR"/>
    <property type="match status" value="1"/>
</dbReference>
<dbReference type="InterPro" id="IPR036390">
    <property type="entry name" value="WH_DNA-bd_sf"/>
</dbReference>
<dbReference type="OrthoDB" id="3694026at2"/>
<gene>
    <name evidence="2" type="ORF">SAMN04488548_1341495</name>
</gene>